<feature type="compositionally biased region" description="Basic residues" evidence="2">
    <location>
        <begin position="248"/>
        <end position="259"/>
    </location>
</feature>
<organism evidence="3 4">
    <name type="scientific">Gossypium stocksii</name>
    <dbReference type="NCBI Taxonomy" id="47602"/>
    <lineage>
        <taxon>Eukaryota</taxon>
        <taxon>Viridiplantae</taxon>
        <taxon>Streptophyta</taxon>
        <taxon>Embryophyta</taxon>
        <taxon>Tracheophyta</taxon>
        <taxon>Spermatophyta</taxon>
        <taxon>Magnoliopsida</taxon>
        <taxon>eudicotyledons</taxon>
        <taxon>Gunneridae</taxon>
        <taxon>Pentapetalae</taxon>
        <taxon>rosids</taxon>
        <taxon>malvids</taxon>
        <taxon>Malvales</taxon>
        <taxon>Malvaceae</taxon>
        <taxon>Malvoideae</taxon>
        <taxon>Gossypium</taxon>
    </lineage>
</organism>
<evidence type="ECO:0000256" key="2">
    <source>
        <dbReference type="SAM" id="MobiDB-lite"/>
    </source>
</evidence>
<keyword evidence="4" id="KW-1185">Reference proteome</keyword>
<comment type="caution">
    <text evidence="3">The sequence shown here is derived from an EMBL/GenBank/DDBJ whole genome shotgun (WGS) entry which is preliminary data.</text>
</comment>
<name>A0A9D3UG35_9ROSI</name>
<dbReference type="EMBL" id="JAIQCV010000012">
    <property type="protein sequence ID" value="KAH1039774.1"/>
    <property type="molecule type" value="Genomic_DNA"/>
</dbReference>
<dbReference type="Proteomes" id="UP000828251">
    <property type="component" value="Unassembled WGS sequence"/>
</dbReference>
<feature type="region of interest" description="Disordered" evidence="2">
    <location>
        <begin position="1"/>
        <end position="53"/>
    </location>
</feature>
<feature type="compositionally biased region" description="Basic and acidic residues" evidence="2">
    <location>
        <begin position="32"/>
        <end position="53"/>
    </location>
</feature>
<sequence length="601" mass="68632">MRSEEKDDIYGSLLPINSAGDDFAEESESVTGEDHDNKSGHGTERKGKEDPVKELIKTKSVPQVLKILRDRVNRKIKNDQFAGMKSYIWLLGFVIQYQISFLYQPIGQTLNQILSKWPARSDLDSIKMDIKAMEDEERLKAKQSTNANEMKMEALPGLEKIEKDIKKLDEERVKDSAKTAKLAETFLTKDISLETLENEFSKAFPWLFGESSATNEAAVDQFQGSLHSGKESGQESDIWEDPDDKNGMTRRRQRKRKAPKEKEKGRSTKRRRGTEPKGKDVPVKELIKERSVLKVLKNLRDRVHRRIKNDQFAGMKSYIWLLGFVIQYDISFLSQPIGLTLNQILSKWPARSDLDNIKMDIKVMQDEERLNAKQFTNADEMKMEALPRLEKIEKDIKKLDKERIKDSAKTAKLAETFLIKGISLETLEEEFSKAFPWLFGEASATNKAAVDQFQVSLHSSRGSGDKDMEDLEKQLFNKDNCNVGFSNFPGLKDAKDSAEGNIPDYLKSIANKIEDERGGPTSDVYQNILLFVSAAVKEMGDVPVDELDKHILRKWAATFNLAKQMQFQVKFFENMLKESMHAYLSFSKIKHCSTPENGFGN</sequence>
<feature type="compositionally biased region" description="Basic and acidic residues" evidence="2">
    <location>
        <begin position="273"/>
        <end position="283"/>
    </location>
</feature>
<evidence type="ECO:0000256" key="1">
    <source>
        <dbReference type="SAM" id="Coils"/>
    </source>
</evidence>
<evidence type="ECO:0000313" key="4">
    <source>
        <dbReference type="Proteomes" id="UP000828251"/>
    </source>
</evidence>
<feature type="coiled-coil region" evidence="1">
    <location>
        <begin position="133"/>
        <end position="178"/>
    </location>
</feature>
<feature type="region of interest" description="Disordered" evidence="2">
    <location>
        <begin position="225"/>
        <end position="283"/>
    </location>
</feature>
<evidence type="ECO:0000313" key="3">
    <source>
        <dbReference type="EMBL" id="KAH1039774.1"/>
    </source>
</evidence>
<dbReference type="PANTHER" id="PTHR35021:SF8">
    <property type="entry name" value="FIBER PROTEIN FB17"/>
    <property type="match status" value="1"/>
</dbReference>
<dbReference type="PANTHER" id="PTHR35021">
    <property type="match status" value="1"/>
</dbReference>
<proteinExistence type="predicted"/>
<dbReference type="AlphaFoldDB" id="A0A9D3UG35"/>
<gene>
    <name evidence="3" type="ORF">J1N35_041517</name>
</gene>
<accession>A0A9D3UG35</accession>
<keyword evidence="1" id="KW-0175">Coiled coil</keyword>
<dbReference type="OrthoDB" id="975943at2759"/>
<reference evidence="3 4" key="1">
    <citation type="journal article" date="2021" name="Plant Biotechnol. J.">
        <title>Multi-omics assisted identification of the key and species-specific regulatory components of drought-tolerant mechanisms in Gossypium stocksii.</title>
        <authorList>
            <person name="Yu D."/>
            <person name="Ke L."/>
            <person name="Zhang D."/>
            <person name="Wu Y."/>
            <person name="Sun Y."/>
            <person name="Mei J."/>
            <person name="Sun J."/>
            <person name="Sun Y."/>
        </authorList>
    </citation>
    <scope>NUCLEOTIDE SEQUENCE [LARGE SCALE GENOMIC DNA]</scope>
    <source>
        <strain evidence="4">cv. E1</strain>
        <tissue evidence="3">Leaf</tissue>
    </source>
</reference>
<protein>
    <submittedName>
        <fullName evidence="3">Uncharacterized protein</fullName>
    </submittedName>
</protein>